<comment type="caution">
    <text evidence="2">The sequence shown here is derived from an EMBL/GenBank/DDBJ whole genome shotgun (WGS) entry which is preliminary data.</text>
</comment>
<keyword evidence="3" id="KW-1185">Reference proteome</keyword>
<sequence length="130" mass="13599">MRVVLGLGLRESAELAGFDELSTRLCASADCGVAVPDFRSHLPLIAMLRGLGRQVILIPRDALRGVPTISQSARSLATYGTGSVAEACALIACPGGAILQPARRSFDNRLTGALAQAPSDAPIIHERPQP</sequence>
<evidence type="ECO:0000313" key="2">
    <source>
        <dbReference type="EMBL" id="RWY38820.1"/>
    </source>
</evidence>
<dbReference type="AlphaFoldDB" id="A0A3S4XLX8"/>
<evidence type="ECO:0000313" key="3">
    <source>
        <dbReference type="Proteomes" id="UP000287168"/>
    </source>
</evidence>
<evidence type="ECO:0000259" key="1">
    <source>
        <dbReference type="Pfam" id="PF01890"/>
    </source>
</evidence>
<name>A0A3S4XLX8_9RHOB</name>
<dbReference type="Pfam" id="PF01890">
    <property type="entry name" value="CbiG_C"/>
    <property type="match status" value="1"/>
</dbReference>
<dbReference type="RefSeq" id="WP_128490345.1">
    <property type="nucleotide sequence ID" value="NZ_JBHRVN010000006.1"/>
</dbReference>
<accession>A0A3S4XLX8</accession>
<dbReference type="SUPFAM" id="SSF159664">
    <property type="entry name" value="CobE/GbiG C-terminal domain-like"/>
    <property type="match status" value="1"/>
</dbReference>
<dbReference type="EMBL" id="SBLC01000029">
    <property type="protein sequence ID" value="RWY38820.1"/>
    <property type="molecule type" value="Genomic_DNA"/>
</dbReference>
<dbReference type="Gene3D" id="3.30.420.180">
    <property type="entry name" value="CobE/GbiG C-terminal domain"/>
    <property type="match status" value="1"/>
</dbReference>
<dbReference type="InterPro" id="IPR002750">
    <property type="entry name" value="CobE/GbiG_C"/>
</dbReference>
<dbReference type="InterPro" id="IPR036518">
    <property type="entry name" value="CobE/GbiG_C_sf"/>
</dbReference>
<organism evidence="2 3">
    <name type="scientific">Falsigemmobacter intermedius</name>
    <dbReference type="NCBI Taxonomy" id="1553448"/>
    <lineage>
        <taxon>Bacteria</taxon>
        <taxon>Pseudomonadati</taxon>
        <taxon>Pseudomonadota</taxon>
        <taxon>Alphaproteobacteria</taxon>
        <taxon>Rhodobacterales</taxon>
        <taxon>Paracoccaceae</taxon>
        <taxon>Falsigemmobacter</taxon>
    </lineage>
</organism>
<dbReference type="Proteomes" id="UP000287168">
    <property type="component" value="Unassembled WGS sequence"/>
</dbReference>
<protein>
    <submittedName>
        <fullName evidence="2">Cobalamin biosynthesis protein</fullName>
    </submittedName>
</protein>
<dbReference type="OrthoDB" id="7475241at2"/>
<dbReference type="GO" id="GO:0009236">
    <property type="term" value="P:cobalamin biosynthetic process"/>
    <property type="evidence" value="ECO:0007669"/>
    <property type="project" value="InterPro"/>
</dbReference>
<feature type="domain" description="CobE/GbiG C-terminal" evidence="1">
    <location>
        <begin position="3"/>
        <end position="115"/>
    </location>
</feature>
<reference evidence="2 3" key="1">
    <citation type="journal article" date="2015" name="Int. J. Syst. Evol. Microbiol.">
        <title>Gemmobacter intermedius sp. nov., isolated from a white stork (Ciconia ciconia).</title>
        <authorList>
            <person name="Kampfer P."/>
            <person name="Jerzak L."/>
            <person name="Wilharm G."/>
            <person name="Golke J."/>
            <person name="Busse H.J."/>
            <person name="Glaeser S.P."/>
        </authorList>
    </citation>
    <scope>NUCLEOTIDE SEQUENCE [LARGE SCALE GENOMIC DNA]</scope>
    <source>
        <strain evidence="2 3">119/4</strain>
    </source>
</reference>
<proteinExistence type="predicted"/>
<gene>
    <name evidence="2" type="ORF">EP867_15245</name>
</gene>